<keyword evidence="2" id="KW-1003">Cell membrane</keyword>
<dbReference type="PANTHER" id="PTHR34697">
    <property type="entry name" value="PHOSPHATIDYLGLYCEROL LYSYLTRANSFERASE"/>
    <property type="match status" value="1"/>
</dbReference>
<evidence type="ECO:0000313" key="8">
    <source>
        <dbReference type="EMBL" id="KAI1610090.1"/>
    </source>
</evidence>
<dbReference type="Proteomes" id="UP001203852">
    <property type="component" value="Unassembled WGS sequence"/>
</dbReference>
<dbReference type="PANTHER" id="PTHR34697:SF2">
    <property type="entry name" value="PHOSPHATIDYLGLYCEROL LYSYLTRANSFERASE"/>
    <property type="match status" value="1"/>
</dbReference>
<feature type="compositionally biased region" description="Basic and acidic residues" evidence="6">
    <location>
        <begin position="57"/>
        <end position="72"/>
    </location>
</feature>
<reference evidence="8" key="1">
    <citation type="journal article" date="2022" name="bioRxiv">
        <title>Deciphering the potential niche of two novel black yeast fungi from a biological soil crust based on their genomes, phenotypes, and melanin regulation.</title>
        <authorList>
            <consortium name="DOE Joint Genome Institute"/>
            <person name="Carr E.C."/>
            <person name="Barton Q."/>
            <person name="Grambo S."/>
            <person name="Sullivan M."/>
            <person name="Renfro C.M."/>
            <person name="Kuo A."/>
            <person name="Pangilinan J."/>
            <person name="Lipzen A."/>
            <person name="Keymanesh K."/>
            <person name="Savage E."/>
            <person name="Barry K."/>
            <person name="Grigoriev I.V."/>
            <person name="Riekhof W.R."/>
            <person name="Harris S.S."/>
        </authorList>
    </citation>
    <scope>NUCLEOTIDE SEQUENCE</scope>
    <source>
        <strain evidence="8">JF 03-4F</strain>
    </source>
</reference>
<feature type="domain" description="Phosphatidylglycerol lysyltransferase C-terminal" evidence="7">
    <location>
        <begin position="210"/>
        <end position="503"/>
    </location>
</feature>
<evidence type="ECO:0000313" key="9">
    <source>
        <dbReference type="Proteomes" id="UP001203852"/>
    </source>
</evidence>
<gene>
    <name evidence="8" type="ORF">EDD36DRAFT_468141</name>
</gene>
<keyword evidence="4" id="KW-1133">Transmembrane helix</keyword>
<dbReference type="GO" id="GO:0005886">
    <property type="term" value="C:plasma membrane"/>
    <property type="evidence" value="ECO:0007669"/>
    <property type="project" value="UniProtKB-SubCell"/>
</dbReference>
<dbReference type="GO" id="GO:0055091">
    <property type="term" value="P:phospholipid homeostasis"/>
    <property type="evidence" value="ECO:0007669"/>
    <property type="project" value="TreeGrafter"/>
</dbReference>
<dbReference type="AlphaFoldDB" id="A0AAN6IAR1"/>
<feature type="region of interest" description="Disordered" evidence="6">
    <location>
        <begin position="1"/>
        <end position="104"/>
    </location>
</feature>
<accession>A0AAN6IAR1</accession>
<feature type="compositionally biased region" description="Low complexity" evidence="6">
    <location>
        <begin position="73"/>
        <end position="104"/>
    </location>
</feature>
<keyword evidence="5" id="KW-0472">Membrane</keyword>
<protein>
    <recommendedName>
        <fullName evidence="7">Phosphatidylglycerol lysyltransferase C-terminal domain-containing protein</fullName>
    </recommendedName>
</protein>
<evidence type="ECO:0000256" key="4">
    <source>
        <dbReference type="ARBA" id="ARBA00022989"/>
    </source>
</evidence>
<evidence type="ECO:0000256" key="5">
    <source>
        <dbReference type="ARBA" id="ARBA00023136"/>
    </source>
</evidence>
<name>A0AAN6IAR1_9EURO</name>
<comment type="subcellular location">
    <subcellularLocation>
        <location evidence="1">Cell membrane</location>
        <topology evidence="1">Multi-pass membrane protein</topology>
    </subcellularLocation>
</comment>
<evidence type="ECO:0000259" key="7">
    <source>
        <dbReference type="Pfam" id="PF09924"/>
    </source>
</evidence>
<proteinExistence type="predicted"/>
<keyword evidence="9" id="KW-1185">Reference proteome</keyword>
<evidence type="ECO:0000256" key="6">
    <source>
        <dbReference type="SAM" id="MobiDB-lite"/>
    </source>
</evidence>
<feature type="compositionally biased region" description="Basic and acidic residues" evidence="6">
    <location>
        <begin position="549"/>
        <end position="565"/>
    </location>
</feature>
<evidence type="ECO:0000256" key="2">
    <source>
        <dbReference type="ARBA" id="ARBA00022475"/>
    </source>
</evidence>
<dbReference type="GO" id="GO:0016755">
    <property type="term" value="F:aminoacyltransferase activity"/>
    <property type="evidence" value="ECO:0007669"/>
    <property type="project" value="TreeGrafter"/>
</dbReference>
<comment type="caution">
    <text evidence="8">The sequence shown here is derived from an EMBL/GenBank/DDBJ whole genome shotgun (WGS) entry which is preliminary data.</text>
</comment>
<organism evidence="8 9">
    <name type="scientific">Exophiala viscosa</name>
    <dbReference type="NCBI Taxonomy" id="2486360"/>
    <lineage>
        <taxon>Eukaryota</taxon>
        <taxon>Fungi</taxon>
        <taxon>Dikarya</taxon>
        <taxon>Ascomycota</taxon>
        <taxon>Pezizomycotina</taxon>
        <taxon>Eurotiomycetes</taxon>
        <taxon>Chaetothyriomycetidae</taxon>
        <taxon>Chaetothyriales</taxon>
        <taxon>Herpotrichiellaceae</taxon>
        <taxon>Exophiala</taxon>
    </lineage>
</organism>
<evidence type="ECO:0000256" key="1">
    <source>
        <dbReference type="ARBA" id="ARBA00004651"/>
    </source>
</evidence>
<dbReference type="EMBL" id="MU404359">
    <property type="protein sequence ID" value="KAI1610090.1"/>
    <property type="molecule type" value="Genomic_DNA"/>
</dbReference>
<dbReference type="Pfam" id="PF09924">
    <property type="entry name" value="LPG_synthase_C"/>
    <property type="match status" value="1"/>
</dbReference>
<feature type="region of interest" description="Disordered" evidence="6">
    <location>
        <begin position="549"/>
        <end position="572"/>
    </location>
</feature>
<sequence>MSTQQFLTATIEMESLPRSSADDSETTLVDIKPLKKRSRKQSVAASMTTQKLAKQVQLDDKAQPESEEDNKSQPKSQQPKSPQPQSQQSKKTQTKSTQNNKSQSTKALFAETLGGSMASSVVSPVPDIESNDLLARLKHAKALSYQKPDYEGRMIEKKVVTSTLKAQVMTMDIGSATSLAESPRPKKKSKDIHTFTLDDFAAISALSTLVERYGRVSHMGVLDPSYSFFMSKDRQAALYYKVKNNIAVVGGEPLCSPDRYDSVFEEFRRLRKHRGWGIALLGASDSFLSYANGKKWVTMRFGTERVLNPLTNPVLQEKEGKRIITQNKQMLDPERGGISVHVYVPAQGRDELLEQQLRHIYDSWRDNRNNSSQPQAYMTVFDPFAIPVLMTYIYTRDRDGQCNGFAALRKIGADNGYHIDPYCAVPTAPRGITDLLVFSAMSLLHHAGIDYLSFGFEPATELGEVTALSRPMASMTKSCYRRAFRHLPIGGKKAYHDKFRPDPELESGLYIVYPDGRPSIQHAVATLHIANIKVRGLLQKEVLGLWRRGETTEGKKEAGSEKKDASNGSTQS</sequence>
<keyword evidence="3" id="KW-0812">Transmembrane</keyword>
<feature type="compositionally biased region" description="Polar residues" evidence="6">
    <location>
        <begin position="41"/>
        <end position="52"/>
    </location>
</feature>
<dbReference type="InterPro" id="IPR024320">
    <property type="entry name" value="LPG_synthase_C"/>
</dbReference>
<dbReference type="InterPro" id="IPR051211">
    <property type="entry name" value="PG_lysyltransferase"/>
</dbReference>
<evidence type="ECO:0000256" key="3">
    <source>
        <dbReference type="ARBA" id="ARBA00022692"/>
    </source>
</evidence>